<dbReference type="InterPro" id="IPR050553">
    <property type="entry name" value="Thioredoxin_ResA/DsbE_sf"/>
</dbReference>
<accession>A0A9J6RJD0</accession>
<feature type="signal peptide" evidence="2">
    <location>
        <begin position="1"/>
        <end position="20"/>
    </location>
</feature>
<evidence type="ECO:0000256" key="1">
    <source>
        <dbReference type="ARBA" id="ARBA00023284"/>
    </source>
</evidence>
<name>A0A9J6RJD0_9GAMM</name>
<dbReference type="AlphaFoldDB" id="A0A9J6RJD0"/>
<proteinExistence type="predicted"/>
<dbReference type="EMBL" id="JAPTGG010000004">
    <property type="protein sequence ID" value="MCZ0864806.1"/>
    <property type="molecule type" value="Genomic_DNA"/>
</dbReference>
<dbReference type="GO" id="GO:0015036">
    <property type="term" value="F:disulfide oxidoreductase activity"/>
    <property type="evidence" value="ECO:0007669"/>
    <property type="project" value="UniProtKB-ARBA"/>
</dbReference>
<dbReference type="InterPro" id="IPR000866">
    <property type="entry name" value="AhpC/TSA"/>
</dbReference>
<evidence type="ECO:0000256" key="2">
    <source>
        <dbReference type="SAM" id="SignalP"/>
    </source>
</evidence>
<feature type="chain" id="PRO_5039940979" evidence="2">
    <location>
        <begin position="21"/>
        <end position="162"/>
    </location>
</feature>
<protein>
    <submittedName>
        <fullName evidence="4">TlpA disulfide reductase family protein</fullName>
    </submittedName>
</protein>
<dbReference type="PANTHER" id="PTHR42852">
    <property type="entry name" value="THIOL:DISULFIDE INTERCHANGE PROTEIN DSBE"/>
    <property type="match status" value="1"/>
</dbReference>
<evidence type="ECO:0000313" key="5">
    <source>
        <dbReference type="Proteomes" id="UP001069090"/>
    </source>
</evidence>
<comment type="caution">
    <text evidence="4">The sequence shown here is derived from an EMBL/GenBank/DDBJ whole genome shotgun (WGS) entry which is preliminary data.</text>
</comment>
<dbReference type="InterPro" id="IPR017937">
    <property type="entry name" value="Thioredoxin_CS"/>
</dbReference>
<dbReference type="Pfam" id="PF00578">
    <property type="entry name" value="AhpC-TSA"/>
    <property type="match status" value="1"/>
</dbReference>
<evidence type="ECO:0000313" key="4">
    <source>
        <dbReference type="EMBL" id="MCZ0864806.1"/>
    </source>
</evidence>
<gene>
    <name evidence="4" type="ORF">O0V09_06315</name>
</gene>
<keyword evidence="2" id="KW-0732">Signal</keyword>
<dbReference type="PROSITE" id="PS00194">
    <property type="entry name" value="THIOREDOXIN_1"/>
    <property type="match status" value="1"/>
</dbReference>
<organism evidence="4 5">
    <name type="scientific">Dasania phycosphaerae</name>
    <dbReference type="NCBI Taxonomy" id="2950436"/>
    <lineage>
        <taxon>Bacteria</taxon>
        <taxon>Pseudomonadati</taxon>
        <taxon>Pseudomonadota</taxon>
        <taxon>Gammaproteobacteria</taxon>
        <taxon>Cellvibrionales</taxon>
        <taxon>Spongiibacteraceae</taxon>
        <taxon>Dasania</taxon>
    </lineage>
</organism>
<dbReference type="Proteomes" id="UP001069090">
    <property type="component" value="Unassembled WGS sequence"/>
</dbReference>
<reference evidence="4 5" key="1">
    <citation type="submission" date="2022-12" db="EMBL/GenBank/DDBJ databases">
        <title>Dasania phycosphaerae sp. nov., isolated from particulate material of the south coast of Korea.</title>
        <authorList>
            <person name="Jiang Y."/>
        </authorList>
    </citation>
    <scope>NUCLEOTIDE SEQUENCE [LARGE SCALE GENOMIC DNA]</scope>
    <source>
        <strain evidence="4 5">GY-19</strain>
    </source>
</reference>
<dbReference type="SUPFAM" id="SSF52833">
    <property type="entry name" value="Thioredoxin-like"/>
    <property type="match status" value="1"/>
</dbReference>
<dbReference type="RefSeq" id="WP_258330959.1">
    <property type="nucleotide sequence ID" value="NZ_JAPTGG010000004.1"/>
</dbReference>
<evidence type="ECO:0000259" key="3">
    <source>
        <dbReference type="PROSITE" id="PS51352"/>
    </source>
</evidence>
<dbReference type="InterPro" id="IPR013766">
    <property type="entry name" value="Thioredoxin_domain"/>
</dbReference>
<keyword evidence="5" id="KW-1185">Reference proteome</keyword>
<dbReference type="PROSITE" id="PS51352">
    <property type="entry name" value="THIOREDOXIN_2"/>
    <property type="match status" value="1"/>
</dbReference>
<dbReference type="CDD" id="cd02966">
    <property type="entry name" value="TlpA_like_family"/>
    <property type="match status" value="1"/>
</dbReference>
<dbReference type="InterPro" id="IPR036249">
    <property type="entry name" value="Thioredoxin-like_sf"/>
</dbReference>
<dbReference type="GO" id="GO:0016209">
    <property type="term" value="F:antioxidant activity"/>
    <property type="evidence" value="ECO:0007669"/>
    <property type="project" value="InterPro"/>
</dbReference>
<dbReference type="Gene3D" id="3.40.30.10">
    <property type="entry name" value="Glutaredoxin"/>
    <property type="match status" value="1"/>
</dbReference>
<dbReference type="PANTHER" id="PTHR42852:SF13">
    <property type="entry name" value="PROTEIN DIPZ"/>
    <property type="match status" value="1"/>
</dbReference>
<sequence length="162" mass="18410">MKKFLLIPLILLSALGLAHAESLNKPAPDFTLKSNQGNNIRLQELKGNVVLVNFWASWCGPCRKEMPELDKLHKKYQRLGFTVLGVNVETDSAAANGLLKDNPVSFPILYDTENRTSELYNVNAMPTTVLVDRDGNMRFIHLAYQAGYEKMYEKQIKQLIRE</sequence>
<feature type="domain" description="Thioredoxin" evidence="3">
    <location>
        <begin position="21"/>
        <end position="161"/>
    </location>
</feature>
<keyword evidence="1" id="KW-0676">Redox-active center</keyword>